<name>A0A0D6LSV4_9BILA</name>
<dbReference type="Proteomes" id="UP000054495">
    <property type="component" value="Unassembled WGS sequence"/>
</dbReference>
<evidence type="ECO:0000313" key="1">
    <source>
        <dbReference type="EMBL" id="EPB74944.1"/>
    </source>
</evidence>
<accession>A0A0D6LSV4</accession>
<sequence length="117" mass="13212">MSSQGGWTCHPSVPSPEFQHAIKSVRNRKALGYERISPVHLKNLPPVLVNTMAKLSTRGREVNMMKDHAPELARRKRAVWGAYKSIDDVGERTKNTTLRAHLFNTRVLSTVKYGTET</sequence>
<evidence type="ECO:0000313" key="2">
    <source>
        <dbReference type="Proteomes" id="UP000054495"/>
    </source>
</evidence>
<reference evidence="1 2" key="1">
    <citation type="submission" date="2013-05" db="EMBL/GenBank/DDBJ databases">
        <title>Draft genome of the parasitic nematode Anyclostoma ceylanicum.</title>
        <authorList>
            <person name="Mitreva M."/>
        </authorList>
    </citation>
    <scope>NUCLEOTIDE SEQUENCE [LARGE SCALE GENOMIC DNA]</scope>
</reference>
<organism evidence="1 2">
    <name type="scientific">Ancylostoma ceylanicum</name>
    <dbReference type="NCBI Taxonomy" id="53326"/>
    <lineage>
        <taxon>Eukaryota</taxon>
        <taxon>Metazoa</taxon>
        <taxon>Ecdysozoa</taxon>
        <taxon>Nematoda</taxon>
        <taxon>Chromadorea</taxon>
        <taxon>Rhabditida</taxon>
        <taxon>Rhabditina</taxon>
        <taxon>Rhabditomorpha</taxon>
        <taxon>Strongyloidea</taxon>
        <taxon>Ancylostomatidae</taxon>
        <taxon>Ancylostomatinae</taxon>
        <taxon>Ancylostoma</taxon>
    </lineage>
</organism>
<proteinExistence type="predicted"/>
<gene>
    <name evidence="1" type="ORF">ANCCEY_05961</name>
</gene>
<protein>
    <submittedName>
        <fullName evidence="1">Uncharacterized protein</fullName>
    </submittedName>
</protein>
<dbReference type="EMBL" id="KE124921">
    <property type="protein sequence ID" value="EPB74944.1"/>
    <property type="molecule type" value="Genomic_DNA"/>
</dbReference>
<keyword evidence="2" id="KW-1185">Reference proteome</keyword>
<dbReference type="AlphaFoldDB" id="A0A0D6LSV4"/>